<evidence type="ECO:0000256" key="1">
    <source>
        <dbReference type="SAM" id="MobiDB-lite"/>
    </source>
</evidence>
<comment type="caution">
    <text evidence="3">The sequence shown here is derived from an EMBL/GenBank/DDBJ whole genome shotgun (WGS) entry which is preliminary data.</text>
</comment>
<keyword evidence="2" id="KW-0732">Signal</keyword>
<feature type="region of interest" description="Disordered" evidence="1">
    <location>
        <begin position="33"/>
        <end position="87"/>
    </location>
</feature>
<feature type="chain" id="PRO_5034334853" evidence="2">
    <location>
        <begin position="27"/>
        <end position="715"/>
    </location>
</feature>
<dbReference type="Gene3D" id="3.20.20.190">
    <property type="entry name" value="Phosphatidylinositol (PI) phosphodiesterase"/>
    <property type="match status" value="1"/>
</dbReference>
<evidence type="ECO:0000313" key="3">
    <source>
        <dbReference type="EMBL" id="KAF4975258.1"/>
    </source>
</evidence>
<proteinExistence type="predicted"/>
<dbReference type="EMBL" id="JABEYC010000659">
    <property type="protein sequence ID" value="KAF4975258.1"/>
    <property type="molecule type" value="Genomic_DNA"/>
</dbReference>
<dbReference type="OrthoDB" id="1046782at2759"/>
<dbReference type="PANTHER" id="PTHR13593:SF143">
    <property type="entry name" value="PHOSPHATIDYLINOSITOL-SPECIFIC PHOSPHOLIPASE C X DOMAIN-CONTAINING PROTEIN"/>
    <property type="match status" value="1"/>
</dbReference>
<evidence type="ECO:0000256" key="2">
    <source>
        <dbReference type="SAM" id="SignalP"/>
    </source>
</evidence>
<feature type="compositionally biased region" description="Polar residues" evidence="1">
    <location>
        <begin position="61"/>
        <end position="72"/>
    </location>
</feature>
<gene>
    <name evidence="3" type="ORF">FZEAL_7925</name>
</gene>
<protein>
    <submittedName>
        <fullName evidence="3">Uncharacterized protein</fullName>
    </submittedName>
</protein>
<dbReference type="InterPro" id="IPR017946">
    <property type="entry name" value="PLC-like_Pdiesterase_TIM-brl"/>
</dbReference>
<sequence>MVLSRLAKASALLFTTLFLPLIGAQGMPILSSSNASELDDPSSPIPGLERLLGPHLPHIDNPSQMLGATSGSEYEDNKGPTNYTETTHAPYVPGYRSIYEKPITHHSLRDERSRLEKLIDYVRRFRPQLPPVRKNRNQTHHRLSEEMERYDYLPAKPVQLVISNSTGDDSIGPKLNKTIGKRWRFVHQLIKQYEVVKASGPYHFGIMVVIVNATPYKWRKGHSHSYQMHDWEGIWPDTILPGQSIRIASGVSRSTYMEDTAAEVVYHLEGTKKPMSFRVERRSGGKNPENMWVTLLQNLRTASSPKGTSMELDHHIWPGSSHWILAGTEGDFVSMDAPDGWMSKQLSQIGHLPLREITMPRSHHSGLWKVARSYGFGGADNSQTQTEDLTFQLTSGGVRVIDIRPLLWYKEKVGYKVYAAHGSIFGKKWHGVVGASLREMIDMVNDFNRKHPGELVIFDIHAHQALIRRHDTGKTEQMGEEERSIMYDEFRSLKHRMPVSDHEDITKWPLKRFIKDETSAVLIRVPETWAADQEFPGGREGFVTSETFPINQVWSQKKYAEEMAEHQVKRLKELKPTRNSALLFADWILTFSGIDVLVKSEPLVVAGILTYQKLFYELWLALTTDAYPNWIATDTVHSDEAKNFAVAVNHCFAARRCGDIKPRFKQRLSAGGNDLLAFDQEGIFWVDDYALEKLKKAERLLAKARKDKDKADGIL</sequence>
<reference evidence="3" key="1">
    <citation type="journal article" date="2020" name="BMC Genomics">
        <title>Correction to: Identification and distribution of gene clusters required for synthesis of sphingolipid metabolism inhibitors in diverse species of the filamentous fungus Fusarium.</title>
        <authorList>
            <person name="Kim H.S."/>
            <person name="Lohmar J.M."/>
            <person name="Busman M."/>
            <person name="Brown D.W."/>
            <person name="Naumann T.A."/>
            <person name="Divon H.H."/>
            <person name="Lysoe E."/>
            <person name="Uhlig S."/>
            <person name="Proctor R.H."/>
        </authorList>
    </citation>
    <scope>NUCLEOTIDE SEQUENCE</scope>
    <source>
        <strain evidence="3">NRRL 22465</strain>
    </source>
</reference>
<dbReference type="GO" id="GO:0006629">
    <property type="term" value="P:lipid metabolic process"/>
    <property type="evidence" value="ECO:0007669"/>
    <property type="project" value="InterPro"/>
</dbReference>
<dbReference type="PANTHER" id="PTHR13593">
    <property type="match status" value="1"/>
</dbReference>
<feature type="signal peptide" evidence="2">
    <location>
        <begin position="1"/>
        <end position="26"/>
    </location>
</feature>
<evidence type="ECO:0000313" key="4">
    <source>
        <dbReference type="Proteomes" id="UP000635477"/>
    </source>
</evidence>
<dbReference type="AlphaFoldDB" id="A0A8H4UFF9"/>
<keyword evidence="4" id="KW-1185">Reference proteome</keyword>
<dbReference type="GO" id="GO:0008081">
    <property type="term" value="F:phosphoric diester hydrolase activity"/>
    <property type="evidence" value="ECO:0007669"/>
    <property type="project" value="InterPro"/>
</dbReference>
<dbReference type="Proteomes" id="UP000635477">
    <property type="component" value="Unassembled WGS sequence"/>
</dbReference>
<dbReference type="SUPFAM" id="SSF51695">
    <property type="entry name" value="PLC-like phosphodiesterases"/>
    <property type="match status" value="1"/>
</dbReference>
<organism evidence="3 4">
    <name type="scientific">Fusarium zealandicum</name>
    <dbReference type="NCBI Taxonomy" id="1053134"/>
    <lineage>
        <taxon>Eukaryota</taxon>
        <taxon>Fungi</taxon>
        <taxon>Dikarya</taxon>
        <taxon>Ascomycota</taxon>
        <taxon>Pezizomycotina</taxon>
        <taxon>Sordariomycetes</taxon>
        <taxon>Hypocreomycetidae</taxon>
        <taxon>Hypocreales</taxon>
        <taxon>Nectriaceae</taxon>
        <taxon>Fusarium</taxon>
        <taxon>Fusarium staphyleae species complex</taxon>
    </lineage>
</organism>
<reference evidence="3" key="2">
    <citation type="submission" date="2020-05" db="EMBL/GenBank/DDBJ databases">
        <authorList>
            <person name="Kim H.-S."/>
            <person name="Proctor R.H."/>
            <person name="Brown D.W."/>
        </authorList>
    </citation>
    <scope>NUCLEOTIDE SEQUENCE</scope>
    <source>
        <strain evidence="3">NRRL 22465</strain>
    </source>
</reference>
<accession>A0A8H4UFF9</accession>
<dbReference type="InterPro" id="IPR051057">
    <property type="entry name" value="PI-PLC_domain"/>
</dbReference>
<name>A0A8H4UFF9_9HYPO</name>